<dbReference type="InterPro" id="IPR045756">
    <property type="entry name" value="DUF6183"/>
</dbReference>
<keyword evidence="3" id="KW-1185">Reference proteome</keyword>
<proteinExistence type="predicted"/>
<sequence>MEIEEAVRRMGLADTYRDRHWSKAVKVTDQVVQKAEPPWLEALLEALLRVESPTYPMRYGFPVALRRLAAAPGGADRVRSVRRLAAAGLAWGDVRYDLREVAWWLASGQPAEHLLAALATADPADELAACLLQETALRHDASAAADFAERLRAAGHPLAGLPLRAAPAERDHRLPRHPGTARPVWSRPGADAPPADGPADPGVTAVELDWPDARRALSAHRAWVSDDGDGTEARLFRLDGTLAPGDFGGSVLRVLGLESAGGAFAETRRVTTPDVLWTLFGGAASGSAYGPGLCGAYGRLASWESLAALAGLEPDDQAAVERAADQCAWVFYTSDWHLQVHPSMDVGIAALRPDGRTVAVVAATDSD</sequence>
<dbReference type="OrthoDB" id="3872040at2"/>
<dbReference type="EMBL" id="VSFF01000013">
    <property type="protein sequence ID" value="TYC09874.1"/>
    <property type="molecule type" value="Genomic_DNA"/>
</dbReference>
<feature type="region of interest" description="Disordered" evidence="1">
    <location>
        <begin position="166"/>
        <end position="201"/>
    </location>
</feature>
<evidence type="ECO:0000313" key="2">
    <source>
        <dbReference type="EMBL" id="TYC09874.1"/>
    </source>
</evidence>
<accession>A0A5D0TVV1</accession>
<dbReference type="RefSeq" id="WP_148353924.1">
    <property type="nucleotide sequence ID" value="NZ_JBHSBF010000005.1"/>
</dbReference>
<protein>
    <submittedName>
        <fullName evidence="2">Uncharacterized protein</fullName>
    </submittedName>
</protein>
<dbReference type="AlphaFoldDB" id="A0A5D0TVV1"/>
<feature type="compositionally biased region" description="Low complexity" evidence="1">
    <location>
        <begin position="188"/>
        <end position="201"/>
    </location>
</feature>
<organism evidence="2 3">
    <name type="scientific">Actinomadura syzygii</name>
    <dbReference type="NCBI Taxonomy" id="1427538"/>
    <lineage>
        <taxon>Bacteria</taxon>
        <taxon>Bacillati</taxon>
        <taxon>Actinomycetota</taxon>
        <taxon>Actinomycetes</taxon>
        <taxon>Streptosporangiales</taxon>
        <taxon>Thermomonosporaceae</taxon>
        <taxon>Actinomadura</taxon>
    </lineage>
</organism>
<evidence type="ECO:0000313" key="3">
    <source>
        <dbReference type="Proteomes" id="UP000322634"/>
    </source>
</evidence>
<gene>
    <name evidence="2" type="ORF">FXF65_32670</name>
</gene>
<dbReference type="Proteomes" id="UP000322634">
    <property type="component" value="Unassembled WGS sequence"/>
</dbReference>
<evidence type="ECO:0000256" key="1">
    <source>
        <dbReference type="SAM" id="MobiDB-lite"/>
    </source>
</evidence>
<dbReference type="Pfam" id="PF19681">
    <property type="entry name" value="DUF6183"/>
    <property type="match status" value="1"/>
</dbReference>
<comment type="caution">
    <text evidence="2">The sequence shown here is derived from an EMBL/GenBank/DDBJ whole genome shotgun (WGS) entry which is preliminary data.</text>
</comment>
<name>A0A5D0TVV1_9ACTN</name>
<reference evidence="2 3" key="1">
    <citation type="submission" date="2019-08" db="EMBL/GenBank/DDBJ databases">
        <title>Actinomadura sp. nov. CYP1-5 isolated from mountain soil.</title>
        <authorList>
            <person name="Songsumanus A."/>
            <person name="Kuncharoen N."/>
            <person name="Kudo T."/>
            <person name="Yuki M."/>
            <person name="Igarashi Y."/>
            <person name="Tanasupawat S."/>
        </authorList>
    </citation>
    <scope>NUCLEOTIDE SEQUENCE [LARGE SCALE GENOMIC DNA]</scope>
    <source>
        <strain evidence="2 3">GKU157</strain>
    </source>
</reference>